<dbReference type="STRING" id="1778.A9W97_12575"/>
<gene>
    <name evidence="1" type="ORF">AO501_12815</name>
</gene>
<name>A0A0Q2QG47_MYCGO</name>
<dbReference type="EMBL" id="LKTM01000168">
    <property type="protein sequence ID" value="KQH78781.1"/>
    <property type="molecule type" value="Genomic_DNA"/>
</dbReference>
<protein>
    <recommendedName>
        <fullName evidence="3">DUF4247 domain-containing protein</fullName>
    </recommendedName>
</protein>
<dbReference type="Proteomes" id="UP000051677">
    <property type="component" value="Unassembled WGS sequence"/>
</dbReference>
<evidence type="ECO:0008006" key="3">
    <source>
        <dbReference type="Google" id="ProtNLM"/>
    </source>
</evidence>
<evidence type="ECO:0000313" key="2">
    <source>
        <dbReference type="Proteomes" id="UP000051677"/>
    </source>
</evidence>
<sequence length="143" mass="14651">MTRNRLLLVAGGLALAASVSLVFGIVLVSRDVGSYIAGHYQEYAHDANANRYSCSGSPKQVADTLAHYKSPSARASDGGNEYLRYSDYVVIVGPDGTRPCSIRVEDLGAGYSHGSCVFLGPGFTPGSPSGGSGGRPGGPGGVK</sequence>
<reference evidence="1 2" key="1">
    <citation type="submission" date="2015-10" db="EMBL/GenBank/DDBJ databases">
        <title>Mycobacterium gordonae draft genome assembly.</title>
        <authorList>
            <person name="Ustinova V."/>
            <person name="Smirnova T."/>
            <person name="Blagodatskikh K."/>
            <person name="Varlamov D."/>
            <person name="Larionova E."/>
            <person name="Chernousova L."/>
        </authorList>
    </citation>
    <scope>NUCLEOTIDE SEQUENCE [LARGE SCALE GENOMIC DNA]</scope>
    <source>
        <strain evidence="1 2">CTRI 14-8773</strain>
    </source>
</reference>
<dbReference type="OrthoDB" id="3783200at2"/>
<proteinExistence type="predicted"/>
<dbReference type="InterPro" id="IPR025341">
    <property type="entry name" value="DUF4247"/>
</dbReference>
<dbReference type="RefSeq" id="WP_055578376.1">
    <property type="nucleotide sequence ID" value="NZ_LKTM01000168.1"/>
</dbReference>
<evidence type="ECO:0000313" key="1">
    <source>
        <dbReference type="EMBL" id="KQH78781.1"/>
    </source>
</evidence>
<dbReference type="Pfam" id="PF14042">
    <property type="entry name" value="DUF4247"/>
    <property type="match status" value="1"/>
</dbReference>
<comment type="caution">
    <text evidence="1">The sequence shown here is derived from an EMBL/GenBank/DDBJ whole genome shotgun (WGS) entry which is preliminary data.</text>
</comment>
<dbReference type="AlphaFoldDB" id="A0A0Q2QG47"/>
<organism evidence="1 2">
    <name type="scientific">Mycobacterium gordonae</name>
    <dbReference type="NCBI Taxonomy" id="1778"/>
    <lineage>
        <taxon>Bacteria</taxon>
        <taxon>Bacillati</taxon>
        <taxon>Actinomycetota</taxon>
        <taxon>Actinomycetes</taxon>
        <taxon>Mycobacteriales</taxon>
        <taxon>Mycobacteriaceae</taxon>
        <taxon>Mycobacterium</taxon>
    </lineage>
</organism>
<accession>A0A0Q2QG47</accession>